<organism evidence="1 2">
    <name type="scientific">Phormidium pseudopriestleyi FRX01</name>
    <dbReference type="NCBI Taxonomy" id="1759528"/>
    <lineage>
        <taxon>Bacteria</taxon>
        <taxon>Bacillati</taxon>
        <taxon>Cyanobacteriota</taxon>
        <taxon>Cyanophyceae</taxon>
        <taxon>Oscillatoriophycideae</taxon>
        <taxon>Oscillatoriales</taxon>
        <taxon>Oscillatoriaceae</taxon>
        <taxon>Phormidium</taxon>
    </lineage>
</organism>
<dbReference type="RefSeq" id="WP_207087363.1">
    <property type="nucleotide sequence ID" value="NZ_JAFLQW010000191.1"/>
</dbReference>
<keyword evidence="2" id="KW-1185">Reference proteome</keyword>
<comment type="caution">
    <text evidence="1">The sequence shown here is derived from an EMBL/GenBank/DDBJ whole genome shotgun (WGS) entry which is preliminary data.</text>
</comment>
<accession>A0ABS3FP51</accession>
<evidence type="ECO:0000313" key="2">
    <source>
        <dbReference type="Proteomes" id="UP000664844"/>
    </source>
</evidence>
<gene>
    <name evidence="1" type="ORF">J0895_06860</name>
</gene>
<sequence>MLDSSSSISGGDRLGFSGTMILPLLIFIATDGPRPGDRSWMSHHPTPGSGVRSLAIGPTLLNCNCFTHDFKPANL</sequence>
<proteinExistence type="predicted"/>
<reference evidence="1 2" key="1">
    <citation type="submission" date="2021-03" db="EMBL/GenBank/DDBJ databases">
        <title>Metabolic Capacity of the Antarctic Cyanobacterium Phormidium pseudopriestleyi that Sustains Oxygenic Photosynthesis in the Presence of Hydrogen Sulfide.</title>
        <authorList>
            <person name="Lumian J.E."/>
            <person name="Jungblut A.D."/>
            <person name="Dillon M.L."/>
            <person name="Hawes I."/>
            <person name="Doran P.T."/>
            <person name="Mackey T.J."/>
            <person name="Dick G.J."/>
            <person name="Grettenberger C.L."/>
            <person name="Sumner D.Y."/>
        </authorList>
    </citation>
    <scope>NUCLEOTIDE SEQUENCE [LARGE SCALE GENOMIC DNA]</scope>
    <source>
        <strain evidence="1 2">FRX01</strain>
    </source>
</reference>
<dbReference type="Proteomes" id="UP000664844">
    <property type="component" value="Unassembled WGS sequence"/>
</dbReference>
<dbReference type="EMBL" id="JAFLQW010000191">
    <property type="protein sequence ID" value="MBO0348823.1"/>
    <property type="molecule type" value="Genomic_DNA"/>
</dbReference>
<evidence type="ECO:0000313" key="1">
    <source>
        <dbReference type="EMBL" id="MBO0348823.1"/>
    </source>
</evidence>
<protein>
    <submittedName>
        <fullName evidence="1">Uncharacterized protein</fullName>
    </submittedName>
</protein>
<name>A0ABS3FP51_9CYAN</name>